<evidence type="ECO:0000256" key="1">
    <source>
        <dbReference type="ARBA" id="ARBA00008894"/>
    </source>
</evidence>
<dbReference type="Gene3D" id="1.10.10.10">
    <property type="entry name" value="Winged helix-like DNA-binding domain superfamily/Winged helix DNA-binding domain"/>
    <property type="match status" value="1"/>
</dbReference>
<evidence type="ECO:0000259" key="8">
    <source>
        <dbReference type="Pfam" id="PF23559"/>
    </source>
</evidence>
<dbReference type="RefSeq" id="XP_071926215.1">
    <property type="nucleotide sequence ID" value="XM_072070114.1"/>
</dbReference>
<evidence type="ECO:0000256" key="3">
    <source>
        <dbReference type="ARBA" id="ARBA00022737"/>
    </source>
</evidence>
<comment type="similarity">
    <text evidence="1">Belongs to the disease resistance NB-LRR family.</text>
</comment>
<proteinExistence type="inferred from homology"/>
<keyword evidence="6" id="KW-0067">ATP-binding</keyword>
<evidence type="ECO:0000256" key="2">
    <source>
        <dbReference type="ARBA" id="ARBA00022614"/>
    </source>
</evidence>
<evidence type="ECO:0000259" key="7">
    <source>
        <dbReference type="Pfam" id="PF00931"/>
    </source>
</evidence>
<dbReference type="InterPro" id="IPR027417">
    <property type="entry name" value="P-loop_NTPase"/>
</dbReference>
<dbReference type="InterPro" id="IPR036388">
    <property type="entry name" value="WH-like_DNA-bd_sf"/>
</dbReference>
<dbReference type="Pfam" id="PF00931">
    <property type="entry name" value="NB-ARC"/>
    <property type="match status" value="1"/>
</dbReference>
<organism evidence="9 10">
    <name type="scientific">Coffea arabica</name>
    <name type="common">Arabian coffee</name>
    <dbReference type="NCBI Taxonomy" id="13443"/>
    <lineage>
        <taxon>Eukaryota</taxon>
        <taxon>Viridiplantae</taxon>
        <taxon>Streptophyta</taxon>
        <taxon>Embryophyta</taxon>
        <taxon>Tracheophyta</taxon>
        <taxon>Spermatophyta</taxon>
        <taxon>Magnoliopsida</taxon>
        <taxon>eudicotyledons</taxon>
        <taxon>Gunneridae</taxon>
        <taxon>Pentapetalae</taxon>
        <taxon>asterids</taxon>
        <taxon>lamiids</taxon>
        <taxon>Gentianales</taxon>
        <taxon>Rubiaceae</taxon>
        <taxon>Ixoroideae</taxon>
        <taxon>Gardenieae complex</taxon>
        <taxon>Bertiereae - Coffeeae clade</taxon>
        <taxon>Coffeeae</taxon>
        <taxon>Coffea</taxon>
    </lineage>
</organism>
<keyword evidence="2" id="KW-0433">Leucine-rich repeat</keyword>
<dbReference type="SUPFAM" id="SSF52058">
    <property type="entry name" value="L domain-like"/>
    <property type="match status" value="1"/>
</dbReference>
<evidence type="ECO:0000256" key="4">
    <source>
        <dbReference type="ARBA" id="ARBA00022741"/>
    </source>
</evidence>
<dbReference type="InterPro" id="IPR042197">
    <property type="entry name" value="Apaf_helical"/>
</dbReference>
<keyword evidence="9" id="KW-1185">Reference proteome</keyword>
<evidence type="ECO:0000313" key="10">
    <source>
        <dbReference type="RefSeq" id="XP_071926215.1"/>
    </source>
</evidence>
<dbReference type="InterPro" id="IPR032675">
    <property type="entry name" value="LRR_dom_sf"/>
</dbReference>
<name>A0ABM4W356_COFAR</name>
<dbReference type="Pfam" id="PF23559">
    <property type="entry name" value="WHD_DRP"/>
    <property type="match status" value="1"/>
</dbReference>
<dbReference type="GeneID" id="140004396"/>
<sequence length="536" mass="61093">MDDIWDIGAWDSIKRSLPDDDNGSRVMFTSRIPNLVLQAKLNSSPCPLSPLSDEESWELLQEKLFNNNGCPSDLLEVGQKIAKNCKGLPLAVVLVAGILARENNDLEWWNQVQESIGSHIASEGCMDILELSYKHLPHRLRPCFLYFGAFPEAKIIRVQKLMKLWIAEGFIKSDEVKSSNDVAGEYLMDLIDRSLVTTAATSSKGEIKACRIHDLLHDFCLAKAKEENFFQWVHGHDVSYHSPIPKVYDEYRLCISSEWEQFIHSRPAGPGVHSLLVSGARIYSIPLPDTIWEMKSLRHVDIPTMSFRDYENDESCQLQNVETFATPTLTSGKDTEELLRRLPRLRKLKCNFFEIQLDSEDPIGFPALGCLSQLESLNVCNCGDMLIGENDDQFPSFSFPNTLRKLTLENFCLTRDAISAIGQLPNLEVLKLRKSAFLDLKWDMEDGEFIKLKFLQLLEVQIEKWNACSEPFPSLQRLVLINCKGLEEILSIFGDIPTLRIMRVYWCHKATSSAQQIFEEQQDMGNDGFEVYILDD</sequence>
<evidence type="ECO:0000313" key="9">
    <source>
        <dbReference type="Proteomes" id="UP001652660"/>
    </source>
</evidence>
<evidence type="ECO:0000256" key="5">
    <source>
        <dbReference type="ARBA" id="ARBA00022821"/>
    </source>
</evidence>
<dbReference type="InterPro" id="IPR058922">
    <property type="entry name" value="WHD_DRP"/>
</dbReference>
<protein>
    <submittedName>
        <fullName evidence="10">Late blight resistance protein homolog R1A-10</fullName>
    </submittedName>
</protein>
<dbReference type="PANTHER" id="PTHR15140">
    <property type="entry name" value="TUBULIN-SPECIFIC CHAPERONE E"/>
    <property type="match status" value="1"/>
</dbReference>
<keyword evidence="5" id="KW-0611">Plant defense</keyword>
<dbReference type="Gene3D" id="1.10.8.430">
    <property type="entry name" value="Helical domain of apoptotic protease-activating factors"/>
    <property type="match status" value="1"/>
</dbReference>
<dbReference type="SUPFAM" id="SSF52540">
    <property type="entry name" value="P-loop containing nucleoside triphosphate hydrolases"/>
    <property type="match status" value="1"/>
</dbReference>
<keyword evidence="3" id="KW-0677">Repeat</keyword>
<dbReference type="InterPro" id="IPR002182">
    <property type="entry name" value="NB-ARC"/>
</dbReference>
<accession>A0ABM4W356</accession>
<feature type="domain" description="NB-ARC" evidence="7">
    <location>
        <begin position="1"/>
        <end position="68"/>
    </location>
</feature>
<evidence type="ECO:0000256" key="6">
    <source>
        <dbReference type="ARBA" id="ARBA00022840"/>
    </source>
</evidence>
<gene>
    <name evidence="10" type="primary">LOC140004396</name>
</gene>
<dbReference type="Gene3D" id="3.80.10.10">
    <property type="entry name" value="Ribonuclease Inhibitor"/>
    <property type="match status" value="1"/>
</dbReference>
<feature type="domain" description="Disease resistance protein winged helix" evidence="8">
    <location>
        <begin position="150"/>
        <end position="219"/>
    </location>
</feature>
<dbReference type="Proteomes" id="UP001652660">
    <property type="component" value="Chromosome 11c"/>
</dbReference>
<dbReference type="PANTHER" id="PTHR15140:SF33">
    <property type="entry name" value="LATE BLIGHT RESISTANCE PROTEIN HOMOLOG R1A-3 ISOFORM X1"/>
    <property type="match status" value="1"/>
</dbReference>
<reference evidence="10" key="1">
    <citation type="submission" date="2025-08" db="UniProtKB">
        <authorList>
            <consortium name="RefSeq"/>
        </authorList>
    </citation>
    <scope>IDENTIFICATION</scope>
    <source>
        <tissue evidence="10">Leaves</tissue>
    </source>
</reference>
<keyword evidence="4" id="KW-0547">Nucleotide-binding</keyword>